<dbReference type="PRINTS" id="PR01315">
    <property type="entry name" value="BATTENIN"/>
</dbReference>
<evidence type="ECO:0000256" key="5">
    <source>
        <dbReference type="ARBA" id="ARBA00022970"/>
    </source>
</evidence>
<dbReference type="GO" id="GO:0005774">
    <property type="term" value="C:vacuolar membrane"/>
    <property type="evidence" value="ECO:0007669"/>
    <property type="project" value="UniProtKB-SubCell"/>
</dbReference>
<feature type="transmembrane region" description="Helical" evidence="8">
    <location>
        <begin position="171"/>
        <end position="191"/>
    </location>
</feature>
<dbReference type="OrthoDB" id="5965864at2759"/>
<comment type="similarity">
    <text evidence="2 8">Belongs to the battenin family.</text>
</comment>
<keyword evidence="11" id="KW-1185">Reference proteome</keyword>
<feature type="transmembrane region" description="Helical" evidence="8">
    <location>
        <begin position="144"/>
        <end position="165"/>
    </location>
</feature>
<evidence type="ECO:0000256" key="1">
    <source>
        <dbReference type="ARBA" id="ARBA00004127"/>
    </source>
</evidence>
<keyword evidence="8" id="KW-0926">Vacuole</keyword>
<keyword evidence="3" id="KW-0813">Transport</keyword>
<feature type="transmembrane region" description="Helical" evidence="8">
    <location>
        <begin position="379"/>
        <end position="403"/>
    </location>
</feature>
<evidence type="ECO:0000256" key="3">
    <source>
        <dbReference type="ARBA" id="ARBA00022448"/>
    </source>
</evidence>
<evidence type="ECO:0000256" key="9">
    <source>
        <dbReference type="SAM" id="MobiDB-lite"/>
    </source>
</evidence>
<feature type="transmembrane region" description="Helical" evidence="8">
    <location>
        <begin position="53"/>
        <end position="76"/>
    </location>
</feature>
<comment type="subcellular location">
    <subcellularLocation>
        <location evidence="1">Endomembrane system</location>
        <topology evidence="1">Multi-pass membrane protein</topology>
    </subcellularLocation>
    <subcellularLocation>
        <location evidence="8">Vacuole membrane</location>
        <topology evidence="8">Multi-pass membrane protein</topology>
    </subcellularLocation>
</comment>
<feature type="transmembrane region" description="Helical" evidence="8">
    <location>
        <begin position="348"/>
        <end position="372"/>
    </location>
</feature>
<feature type="transmembrane region" description="Helical" evidence="8">
    <location>
        <begin position="113"/>
        <end position="132"/>
    </location>
</feature>
<evidence type="ECO:0000256" key="8">
    <source>
        <dbReference type="RuleBase" id="RU361113"/>
    </source>
</evidence>
<keyword evidence="7 8" id="KW-0472">Membrane</keyword>
<dbReference type="SUPFAM" id="SSF103473">
    <property type="entry name" value="MFS general substrate transporter"/>
    <property type="match status" value="1"/>
</dbReference>
<dbReference type="Proteomes" id="UP000245946">
    <property type="component" value="Unassembled WGS sequence"/>
</dbReference>
<feature type="transmembrane region" description="Helical" evidence="8">
    <location>
        <begin position="263"/>
        <end position="282"/>
    </location>
</feature>
<feature type="transmembrane region" description="Helical" evidence="8">
    <location>
        <begin position="448"/>
        <end position="470"/>
    </location>
</feature>
<evidence type="ECO:0000256" key="7">
    <source>
        <dbReference type="ARBA" id="ARBA00023136"/>
    </source>
</evidence>
<dbReference type="EMBL" id="KZ819306">
    <property type="protein sequence ID" value="PWN95226.1"/>
    <property type="molecule type" value="Genomic_DNA"/>
</dbReference>
<keyword evidence="6 8" id="KW-1133">Transmembrane helix</keyword>
<dbReference type="PANTHER" id="PTHR10981">
    <property type="entry name" value="BATTENIN"/>
    <property type="match status" value="1"/>
</dbReference>
<name>A0A316Z1I3_9BASI</name>
<evidence type="ECO:0000256" key="4">
    <source>
        <dbReference type="ARBA" id="ARBA00022692"/>
    </source>
</evidence>
<accession>A0A316Z1I3</accession>
<evidence type="ECO:0000256" key="6">
    <source>
        <dbReference type="ARBA" id="ARBA00022989"/>
    </source>
</evidence>
<dbReference type="GO" id="GO:0012505">
    <property type="term" value="C:endomembrane system"/>
    <property type="evidence" value="ECO:0007669"/>
    <property type="project" value="UniProtKB-SubCell"/>
</dbReference>
<dbReference type="STRING" id="58919.A0A316Z1I3"/>
<organism evidence="10 11">
    <name type="scientific">Tilletiopsis washingtonensis</name>
    <dbReference type="NCBI Taxonomy" id="58919"/>
    <lineage>
        <taxon>Eukaryota</taxon>
        <taxon>Fungi</taxon>
        <taxon>Dikarya</taxon>
        <taxon>Basidiomycota</taxon>
        <taxon>Ustilaginomycotina</taxon>
        <taxon>Exobasidiomycetes</taxon>
        <taxon>Entylomatales</taxon>
        <taxon>Entylomatales incertae sedis</taxon>
        <taxon>Tilletiopsis</taxon>
    </lineage>
</organism>
<sequence>MPAGGHAAPAAPLAAGQTGKALRFSIAFFVFGLLNNALYVVILTAAVELLPAGVPTGVVALTNIAPALLAKAVWPYALRGQVRYARRIAACALLSAVGMLLVGHSPVLASRLTGIGIASFSSGLGELTFLQLSTRYGRRAGQAVGWFASGTGAAGLLGAAAWWLVRPLGVALGLSLLAALPLLMAACYLVLLPSREALEGDAAYRTLAESEPTPRASMASESDDDEELLRPRAQRRESMDVAPLPFGRGAGSARAVPFARKMLLLRPMLLVYIAPLVLVYLLEYTINQGIAPTLLYPLPSTSQHPLLGRIIRKLADYYVVYQTTYQAFVFLSRSSISMLRMPAIPRSWLWAPAVMQALLVALLASESLYAWFRPSIASPLVIVLVCVEGLAGGSAYVSVFYHIGTDPPSPAPKTASGALLDETDEEREERQGQEQEFRIGSVGLGDTLGILVAALISMPIEVSLCAAQVASGRTLCREVKS</sequence>
<dbReference type="RefSeq" id="XP_025595505.1">
    <property type="nucleotide sequence ID" value="XM_025740390.1"/>
</dbReference>
<gene>
    <name evidence="10" type="ORF">FA09DRAFT_302008</name>
</gene>
<evidence type="ECO:0000313" key="11">
    <source>
        <dbReference type="Proteomes" id="UP000245946"/>
    </source>
</evidence>
<dbReference type="GeneID" id="37267936"/>
<dbReference type="InterPro" id="IPR003492">
    <property type="entry name" value="Battenin_disease_Cln3"/>
</dbReference>
<protein>
    <recommendedName>
        <fullName evidence="8">Protein BTN</fullName>
    </recommendedName>
</protein>
<proteinExistence type="inferred from homology"/>
<dbReference type="PANTHER" id="PTHR10981:SF0">
    <property type="entry name" value="BATTENIN"/>
    <property type="match status" value="1"/>
</dbReference>
<feature type="region of interest" description="Disordered" evidence="9">
    <location>
        <begin position="209"/>
        <end position="232"/>
    </location>
</feature>
<evidence type="ECO:0000313" key="10">
    <source>
        <dbReference type="EMBL" id="PWN95226.1"/>
    </source>
</evidence>
<feature type="transmembrane region" description="Helical" evidence="8">
    <location>
        <begin position="88"/>
        <end position="107"/>
    </location>
</feature>
<keyword evidence="4 8" id="KW-0812">Transmembrane</keyword>
<feature type="transmembrane region" description="Helical" evidence="8">
    <location>
        <begin position="26"/>
        <end position="47"/>
    </location>
</feature>
<dbReference type="GO" id="GO:0006865">
    <property type="term" value="P:amino acid transport"/>
    <property type="evidence" value="ECO:0007669"/>
    <property type="project" value="UniProtKB-KW"/>
</dbReference>
<dbReference type="GO" id="GO:0051453">
    <property type="term" value="P:regulation of intracellular pH"/>
    <property type="evidence" value="ECO:0007669"/>
    <property type="project" value="TreeGrafter"/>
</dbReference>
<keyword evidence="5" id="KW-0029">Amino-acid transport</keyword>
<dbReference type="AlphaFoldDB" id="A0A316Z1I3"/>
<reference evidence="10 11" key="1">
    <citation type="journal article" date="2018" name="Mol. Biol. Evol.">
        <title>Broad Genomic Sampling Reveals a Smut Pathogenic Ancestry of the Fungal Clade Ustilaginomycotina.</title>
        <authorList>
            <person name="Kijpornyongpan T."/>
            <person name="Mondo S.J."/>
            <person name="Barry K."/>
            <person name="Sandor L."/>
            <person name="Lee J."/>
            <person name="Lipzen A."/>
            <person name="Pangilinan J."/>
            <person name="LaButti K."/>
            <person name="Hainaut M."/>
            <person name="Henrissat B."/>
            <person name="Grigoriev I.V."/>
            <person name="Spatafora J.W."/>
            <person name="Aime M.C."/>
        </authorList>
    </citation>
    <scope>NUCLEOTIDE SEQUENCE [LARGE SCALE GENOMIC DNA]</scope>
    <source>
        <strain evidence="10 11">MCA 4186</strain>
    </source>
</reference>
<evidence type="ECO:0000256" key="2">
    <source>
        <dbReference type="ARBA" id="ARBA00007467"/>
    </source>
</evidence>
<dbReference type="Pfam" id="PF02487">
    <property type="entry name" value="CLN3"/>
    <property type="match status" value="1"/>
</dbReference>
<feature type="region of interest" description="Disordered" evidence="9">
    <location>
        <begin position="409"/>
        <end position="435"/>
    </location>
</feature>
<dbReference type="InterPro" id="IPR036259">
    <property type="entry name" value="MFS_trans_sf"/>
</dbReference>